<accession>A0A0V1BHJ2</accession>
<sequence length="113" mass="12503">MSLMNTQGLPRHKVELHCLCNVADDVEQEQRSYRKQTGERALILEFYYGGLVTVLVQSCLNIILFTCVVNAAMSSGKREPGRKGSRGGGSQREHLTARKKPPVDATVFIARLG</sequence>
<proteinExistence type="predicted"/>
<evidence type="ECO:0000313" key="3">
    <source>
        <dbReference type="EMBL" id="KRY36430.1"/>
    </source>
</evidence>
<evidence type="ECO:0000256" key="2">
    <source>
        <dbReference type="SAM" id="Phobius"/>
    </source>
</evidence>
<name>A0A0V1BHJ2_TRISP</name>
<keyword evidence="2" id="KW-0812">Transmembrane</keyword>
<feature type="transmembrane region" description="Helical" evidence="2">
    <location>
        <begin position="46"/>
        <end position="73"/>
    </location>
</feature>
<keyword evidence="2" id="KW-1133">Transmembrane helix</keyword>
<dbReference type="Proteomes" id="UP000054776">
    <property type="component" value="Unassembled WGS sequence"/>
</dbReference>
<comment type="caution">
    <text evidence="3">The sequence shown here is derived from an EMBL/GenBank/DDBJ whole genome shotgun (WGS) entry which is preliminary data.</text>
</comment>
<organism evidence="3 4">
    <name type="scientific">Trichinella spiralis</name>
    <name type="common">Trichina worm</name>
    <dbReference type="NCBI Taxonomy" id="6334"/>
    <lineage>
        <taxon>Eukaryota</taxon>
        <taxon>Metazoa</taxon>
        <taxon>Ecdysozoa</taxon>
        <taxon>Nematoda</taxon>
        <taxon>Enoplea</taxon>
        <taxon>Dorylaimia</taxon>
        <taxon>Trichinellida</taxon>
        <taxon>Trichinellidae</taxon>
        <taxon>Trichinella</taxon>
    </lineage>
</organism>
<dbReference type="OrthoDB" id="10446407at2759"/>
<gene>
    <name evidence="3" type="ORF">T01_15225</name>
</gene>
<evidence type="ECO:0000256" key="1">
    <source>
        <dbReference type="SAM" id="MobiDB-lite"/>
    </source>
</evidence>
<reference evidence="3 4" key="1">
    <citation type="submission" date="2015-01" db="EMBL/GenBank/DDBJ databases">
        <title>Evolution of Trichinella species and genotypes.</title>
        <authorList>
            <person name="Korhonen P.K."/>
            <person name="Edoardo P."/>
            <person name="Giuseppe L.R."/>
            <person name="Gasser R.B."/>
        </authorList>
    </citation>
    <scope>NUCLEOTIDE SEQUENCE [LARGE SCALE GENOMIC DNA]</scope>
    <source>
        <strain evidence="3">ISS3</strain>
    </source>
</reference>
<evidence type="ECO:0000313" key="4">
    <source>
        <dbReference type="Proteomes" id="UP000054776"/>
    </source>
</evidence>
<dbReference type="InParanoid" id="A0A0V1BHJ2"/>
<feature type="region of interest" description="Disordered" evidence="1">
    <location>
        <begin position="73"/>
        <end position="102"/>
    </location>
</feature>
<keyword evidence="4" id="KW-1185">Reference proteome</keyword>
<dbReference type="EMBL" id="JYDH01000043">
    <property type="protein sequence ID" value="KRY36430.1"/>
    <property type="molecule type" value="Genomic_DNA"/>
</dbReference>
<protein>
    <submittedName>
        <fullName evidence="3">Uncharacterized protein</fullName>
    </submittedName>
</protein>
<keyword evidence="2" id="KW-0472">Membrane</keyword>
<dbReference type="AlphaFoldDB" id="A0A0V1BHJ2"/>